<reference evidence="3" key="2">
    <citation type="submission" date="2016-03" db="EMBL/GenBank/DDBJ databases">
        <authorList>
            <person name="Ploux O."/>
        </authorList>
    </citation>
    <scope>NUCLEOTIDE SEQUENCE [LARGE SCALE GENOMIC DNA]</scope>
    <source>
        <strain evidence="3">PP9</strain>
    </source>
</reference>
<accession>A0A143HBP1</accession>
<reference evidence="2 3" key="1">
    <citation type="journal article" date="2016" name="Genome Announc.">
        <title>Whole-Genome Sequence of Rummeliibacillus stabekisii Strain PP9 Isolated from Antarctic Soil.</title>
        <authorList>
            <person name="da Mota F.F."/>
            <person name="Vollu R.E."/>
            <person name="Jurelevicius D."/>
            <person name="Seldin L."/>
        </authorList>
    </citation>
    <scope>NUCLEOTIDE SEQUENCE [LARGE SCALE GENOMIC DNA]</scope>
    <source>
        <strain evidence="2 3">PP9</strain>
    </source>
</reference>
<dbReference type="SUPFAM" id="SSF54919">
    <property type="entry name" value="Nucleoside diphosphate kinase, NDK"/>
    <property type="match status" value="1"/>
</dbReference>
<dbReference type="KEGG" id="rst:ATY39_06580"/>
<dbReference type="AlphaFoldDB" id="A0A143HBP1"/>
<dbReference type="EMBL" id="CP014806">
    <property type="protein sequence ID" value="AMW99154.1"/>
    <property type="molecule type" value="Genomic_DNA"/>
</dbReference>
<comment type="similarity">
    <text evidence="1">Belongs to the NDK family.</text>
</comment>
<dbReference type="STRING" id="241244.ATY39_06580"/>
<proteinExistence type="inferred from homology"/>
<dbReference type="OrthoDB" id="2991694at2"/>
<gene>
    <name evidence="2" type="ORF">ATY39_06580</name>
</gene>
<organism evidence="2 3">
    <name type="scientific">Rummeliibacillus stabekisii</name>
    <dbReference type="NCBI Taxonomy" id="241244"/>
    <lineage>
        <taxon>Bacteria</taxon>
        <taxon>Bacillati</taxon>
        <taxon>Bacillota</taxon>
        <taxon>Bacilli</taxon>
        <taxon>Bacillales</taxon>
        <taxon>Caryophanaceae</taxon>
        <taxon>Rummeliibacillus</taxon>
    </lineage>
</organism>
<dbReference type="RefSeq" id="WP_066787544.1">
    <property type="nucleotide sequence ID" value="NZ_CP014806.1"/>
</dbReference>
<keyword evidence="3" id="KW-1185">Reference proteome</keyword>
<dbReference type="InterPro" id="IPR036850">
    <property type="entry name" value="NDK-like_dom_sf"/>
</dbReference>
<dbReference type="Proteomes" id="UP000076021">
    <property type="component" value="Chromosome"/>
</dbReference>
<dbReference type="Gene3D" id="3.30.70.141">
    <property type="entry name" value="Nucleoside diphosphate kinase-like domain"/>
    <property type="match status" value="1"/>
</dbReference>
<evidence type="ECO:0000313" key="3">
    <source>
        <dbReference type="Proteomes" id="UP000076021"/>
    </source>
</evidence>
<protein>
    <submittedName>
        <fullName evidence="2">Uncharacterized protein</fullName>
    </submittedName>
</protein>
<evidence type="ECO:0000256" key="1">
    <source>
        <dbReference type="PROSITE-ProRule" id="PRU00706"/>
    </source>
</evidence>
<comment type="caution">
    <text evidence="1">Lacks conserved residue(s) required for the propagation of feature annotation.</text>
</comment>
<name>A0A143HBP1_9BACL</name>
<sequence>MDNSMDYGLAILKPDGVIKPKVYDSFKRKLEKNNLEIVFEKRAQLQKKDILSHFSSPFNMDEYADYVSRGEIISFLVRGHGASHKLREIKLAFRKEYGFTSNDMRNLLHTADHGNEYNLQFKLLFPSCNIVVYSQYADLTVKLIGSTNEILNQLLKIDQESNLKYIGLLCEDYSIIEAVREFNKLNSGKLEVITVYTYKTNFKDIDIELLGYLPLKKTPTVSGTPMHGSITEFFEWIRDNEGLVILNYLPLMNISSEMLNYLKALGLYGVQVYDPRRTLTEAEILEDIVEDDFDLFVSGGTNGFDVAGAISIGKYEFNQLTNLYLPEEKVKPQKLH</sequence>
<evidence type="ECO:0000313" key="2">
    <source>
        <dbReference type="EMBL" id="AMW99154.1"/>
    </source>
</evidence>
<dbReference type="PROSITE" id="PS51374">
    <property type="entry name" value="NDPK_LIKE"/>
    <property type="match status" value="1"/>
</dbReference>